<keyword evidence="2" id="KW-0418">Kinase</keyword>
<reference evidence="2 3" key="1">
    <citation type="submission" date="2018-06" db="EMBL/GenBank/DDBJ databases">
        <title>A transcriptomic atlas of mushroom development highlights an independent origin of complex multicellularity.</title>
        <authorList>
            <consortium name="DOE Joint Genome Institute"/>
            <person name="Krizsan K."/>
            <person name="Almasi E."/>
            <person name="Merenyi Z."/>
            <person name="Sahu N."/>
            <person name="Viragh M."/>
            <person name="Koszo T."/>
            <person name="Mondo S."/>
            <person name="Kiss B."/>
            <person name="Balint B."/>
            <person name="Kues U."/>
            <person name="Barry K."/>
            <person name="Hegedus J.C."/>
            <person name="Henrissat B."/>
            <person name="Johnson J."/>
            <person name="Lipzen A."/>
            <person name="Ohm R."/>
            <person name="Nagy I."/>
            <person name="Pangilinan J."/>
            <person name="Yan J."/>
            <person name="Xiong Y."/>
            <person name="Grigoriev I.V."/>
            <person name="Hibbett D.S."/>
            <person name="Nagy L.G."/>
        </authorList>
    </citation>
    <scope>NUCLEOTIDE SEQUENCE [LARGE SCALE GENOMIC DNA]</scope>
    <source>
        <strain evidence="2 3">SZMC22713</strain>
    </source>
</reference>
<name>A0A4Y7Q6W5_9AGAM</name>
<gene>
    <name evidence="2" type="ORF">BD410DRAFT_787191</name>
</gene>
<dbReference type="PRINTS" id="PR00109">
    <property type="entry name" value="TYRKINASE"/>
</dbReference>
<dbReference type="InterPro" id="IPR000719">
    <property type="entry name" value="Prot_kinase_dom"/>
</dbReference>
<dbReference type="PROSITE" id="PS50011">
    <property type="entry name" value="PROTEIN_KINASE_DOM"/>
    <property type="match status" value="1"/>
</dbReference>
<dbReference type="SMART" id="SM00220">
    <property type="entry name" value="S_TKc"/>
    <property type="match status" value="1"/>
</dbReference>
<dbReference type="PANTHER" id="PTHR44329:SF214">
    <property type="entry name" value="PROTEIN KINASE DOMAIN-CONTAINING PROTEIN"/>
    <property type="match status" value="1"/>
</dbReference>
<dbReference type="GO" id="GO:0004674">
    <property type="term" value="F:protein serine/threonine kinase activity"/>
    <property type="evidence" value="ECO:0007669"/>
    <property type="project" value="TreeGrafter"/>
</dbReference>
<dbReference type="InterPro" id="IPR011009">
    <property type="entry name" value="Kinase-like_dom_sf"/>
</dbReference>
<proteinExistence type="predicted"/>
<keyword evidence="2" id="KW-0808">Transferase</keyword>
<organism evidence="2 3">
    <name type="scientific">Rickenella mellea</name>
    <dbReference type="NCBI Taxonomy" id="50990"/>
    <lineage>
        <taxon>Eukaryota</taxon>
        <taxon>Fungi</taxon>
        <taxon>Dikarya</taxon>
        <taxon>Basidiomycota</taxon>
        <taxon>Agaricomycotina</taxon>
        <taxon>Agaricomycetes</taxon>
        <taxon>Hymenochaetales</taxon>
        <taxon>Rickenellaceae</taxon>
        <taxon>Rickenella</taxon>
    </lineage>
</organism>
<evidence type="ECO:0000313" key="3">
    <source>
        <dbReference type="Proteomes" id="UP000294933"/>
    </source>
</evidence>
<dbReference type="Gene3D" id="1.10.510.10">
    <property type="entry name" value="Transferase(Phosphotransferase) domain 1"/>
    <property type="match status" value="1"/>
</dbReference>
<keyword evidence="3" id="KW-1185">Reference proteome</keyword>
<evidence type="ECO:0000259" key="1">
    <source>
        <dbReference type="PROSITE" id="PS50011"/>
    </source>
</evidence>
<dbReference type="PROSITE" id="PS00108">
    <property type="entry name" value="PROTEIN_KINASE_ST"/>
    <property type="match status" value="1"/>
</dbReference>
<dbReference type="AlphaFoldDB" id="A0A4Y7Q6W5"/>
<dbReference type="InterPro" id="IPR051681">
    <property type="entry name" value="Ser/Thr_Kinases-Pseudokinases"/>
</dbReference>
<dbReference type="Pfam" id="PF07714">
    <property type="entry name" value="PK_Tyr_Ser-Thr"/>
    <property type="match status" value="1"/>
</dbReference>
<sequence length="318" mass="35109">MSTTSTSNPEPRGIRQTIGNYIQTHSTTHQAPQAHGAIRPSGLDLTGQVEVVSKNPVAIGGSADVYLGEWVDTSRKGEKLAVKFLRFAHLEEKKVKTAKKLAKETKAWVKLIHPNIHLFYGTSLGLRPASESPAMISPWMANGNMTEYIANHPDADKYKLICQITSGLVYLHGEHIVHGDLKGNNVLINDAGDAIITDFGRSKIMDDTDYTTSLMFATAWTAPEIFLSENEVSVSYKSDIWALGMTALELYVGFRTLWGGARPAKIILMVTKGTKPEPEAYPSFPSGYWKAFEGCWAFEGNDRPEAKDVYTRLESITL</sequence>
<dbReference type="STRING" id="50990.A0A4Y7Q6W5"/>
<protein>
    <submittedName>
        <fullName evidence="2">Kinase-like protein</fullName>
    </submittedName>
</protein>
<dbReference type="VEuPathDB" id="FungiDB:BD410DRAFT_787191"/>
<dbReference type="SUPFAM" id="SSF56112">
    <property type="entry name" value="Protein kinase-like (PK-like)"/>
    <property type="match status" value="1"/>
</dbReference>
<dbReference type="InterPro" id="IPR008271">
    <property type="entry name" value="Ser/Thr_kinase_AS"/>
</dbReference>
<dbReference type="EMBL" id="ML170170">
    <property type="protein sequence ID" value="TDL23383.1"/>
    <property type="molecule type" value="Genomic_DNA"/>
</dbReference>
<dbReference type="Proteomes" id="UP000294933">
    <property type="component" value="Unassembled WGS sequence"/>
</dbReference>
<dbReference type="GO" id="GO:0005524">
    <property type="term" value="F:ATP binding"/>
    <property type="evidence" value="ECO:0007669"/>
    <property type="project" value="InterPro"/>
</dbReference>
<evidence type="ECO:0000313" key="2">
    <source>
        <dbReference type="EMBL" id="TDL23383.1"/>
    </source>
</evidence>
<dbReference type="OrthoDB" id="346907at2759"/>
<dbReference type="InterPro" id="IPR001245">
    <property type="entry name" value="Ser-Thr/Tyr_kinase_cat_dom"/>
</dbReference>
<dbReference type="PANTHER" id="PTHR44329">
    <property type="entry name" value="SERINE/THREONINE-PROTEIN KINASE TNNI3K-RELATED"/>
    <property type="match status" value="1"/>
</dbReference>
<feature type="domain" description="Protein kinase" evidence="1">
    <location>
        <begin position="51"/>
        <end position="318"/>
    </location>
</feature>
<accession>A0A4Y7Q6W5</accession>